<keyword evidence="2" id="KW-0812">Transmembrane</keyword>
<gene>
    <name evidence="3" type="ORF">C5B42_02320</name>
</gene>
<name>A0A317JQH1_9BACT</name>
<keyword evidence="2" id="KW-0472">Membrane</keyword>
<feature type="transmembrane region" description="Helical" evidence="2">
    <location>
        <begin position="109"/>
        <end position="128"/>
    </location>
</feature>
<feature type="transmembrane region" description="Helical" evidence="2">
    <location>
        <begin position="72"/>
        <end position="89"/>
    </location>
</feature>
<dbReference type="PANTHER" id="PTHR37422:SF13">
    <property type="entry name" value="LIPOPOLYSACCHARIDE BIOSYNTHESIS PROTEIN PA4999-RELATED"/>
    <property type="match status" value="1"/>
</dbReference>
<feature type="non-terminal residue" evidence="3">
    <location>
        <position position="416"/>
    </location>
</feature>
<feature type="transmembrane region" description="Helical" evidence="2">
    <location>
        <begin position="266"/>
        <end position="284"/>
    </location>
</feature>
<accession>A0A317JQH1</accession>
<feature type="region of interest" description="Disordered" evidence="1">
    <location>
        <begin position="329"/>
        <end position="357"/>
    </location>
</feature>
<evidence type="ECO:0000313" key="4">
    <source>
        <dbReference type="Proteomes" id="UP000246104"/>
    </source>
</evidence>
<feature type="transmembrane region" description="Helical" evidence="2">
    <location>
        <begin position="195"/>
        <end position="213"/>
    </location>
</feature>
<proteinExistence type="predicted"/>
<evidence type="ECO:0000313" key="3">
    <source>
        <dbReference type="EMBL" id="PWU23609.1"/>
    </source>
</evidence>
<feature type="transmembrane region" description="Helical" evidence="2">
    <location>
        <begin position="220"/>
        <end position="236"/>
    </location>
</feature>
<dbReference type="EMBL" id="PSRQ01000028">
    <property type="protein sequence ID" value="PWU23609.1"/>
    <property type="molecule type" value="Genomic_DNA"/>
</dbReference>
<dbReference type="Proteomes" id="UP000246104">
    <property type="component" value="Unassembled WGS sequence"/>
</dbReference>
<dbReference type="PANTHER" id="PTHR37422">
    <property type="entry name" value="TEICHURONIC ACID BIOSYNTHESIS PROTEIN TUAE"/>
    <property type="match status" value="1"/>
</dbReference>
<organism evidence="3 4">
    <name type="scientific">Candidatus Cerribacteria bacterium 'Amazon FNV 2010 28 9'</name>
    <dbReference type="NCBI Taxonomy" id="2081795"/>
    <lineage>
        <taxon>Bacteria</taxon>
        <taxon>Candidatus Cerribacteria</taxon>
    </lineage>
</organism>
<feature type="transmembrane region" description="Helical" evidence="2">
    <location>
        <begin position="49"/>
        <end position="65"/>
    </location>
</feature>
<sequence length="416" mass="46600">MLQKFISTLAKKWFLFMSMVVLAVIILVPKIPLFDIIPGYIVRARTEDFVLAISLVVYGIQLLRGKAKLRSPITYLLVFFAVVGVLSMLDAMFVIKTLPLNVLHVGKMFLHYARRLEYFSIFFLFYSAIKERDDINWFVVGLSLITLGITIYGYGQKYLYWPVYSTMNREFSKGVKLVLTEHARVPSTFAGHYDMSAFLILALSLILALIFFIKNTFLKISLTILFVGGFWLLILGASRSAFGGYLLSVSVLISIIAIYKKSIWWAISRGFVVMAFSLFVLVSFGDLSSRFSQLGIVQQINQQFSALLKPVAKKPEGTIAVEPLDETDELPIPSSIATPTPKPTVTPKPTKATPNPALPPDVYANIPDLKTITATQGGKTITEVIEVPRTYSDCTYKYGLSLCIRLDTLWPRALRG</sequence>
<protein>
    <submittedName>
        <fullName evidence="3">Uncharacterized protein</fullName>
    </submittedName>
</protein>
<feature type="transmembrane region" description="Helical" evidence="2">
    <location>
        <begin position="242"/>
        <end position="259"/>
    </location>
</feature>
<keyword evidence="2" id="KW-1133">Transmembrane helix</keyword>
<feature type="transmembrane region" description="Helical" evidence="2">
    <location>
        <begin position="135"/>
        <end position="155"/>
    </location>
</feature>
<dbReference type="InterPro" id="IPR051533">
    <property type="entry name" value="WaaL-like"/>
</dbReference>
<reference evidence="3 4" key="1">
    <citation type="submission" date="2018-02" db="EMBL/GenBank/DDBJ databases">
        <title>Genomic Reconstructions from Amazon Rainforest and Pasture Soil Reveal Novel Insights into the Physiology of Candidate Phyla in Tropical Sites.</title>
        <authorList>
            <person name="Kroeger M.E."/>
            <person name="Delmont T."/>
            <person name="Eren A.M."/>
            <person name="Guo J."/>
            <person name="Meyer K.M."/>
            <person name="Khan K."/>
            <person name="Rodrigues J.L.M."/>
            <person name="Bohannan B.J.M."/>
            <person name="Tringe S."/>
            <person name="Borges C.D."/>
            <person name="Tiedje J."/>
            <person name="Tsai S.M."/>
            <person name="Nusslein K."/>
        </authorList>
    </citation>
    <scope>NUCLEOTIDE SEQUENCE [LARGE SCALE GENOMIC DNA]</scope>
    <source>
        <strain evidence="3">Amazon FNV 2010 28 9</strain>
    </source>
</reference>
<comment type="caution">
    <text evidence="3">The sequence shown here is derived from an EMBL/GenBank/DDBJ whole genome shotgun (WGS) entry which is preliminary data.</text>
</comment>
<dbReference type="AlphaFoldDB" id="A0A317JQH1"/>
<evidence type="ECO:0000256" key="1">
    <source>
        <dbReference type="SAM" id="MobiDB-lite"/>
    </source>
</evidence>
<evidence type="ECO:0000256" key="2">
    <source>
        <dbReference type="SAM" id="Phobius"/>
    </source>
</evidence>
<feature type="transmembrane region" description="Helical" evidence="2">
    <location>
        <begin position="12"/>
        <end position="29"/>
    </location>
</feature>